<evidence type="ECO:0000313" key="2">
    <source>
        <dbReference type="Proteomes" id="UP000073816"/>
    </source>
</evidence>
<evidence type="ECO:0008006" key="3">
    <source>
        <dbReference type="Google" id="ProtNLM"/>
    </source>
</evidence>
<sequence length="200" mass="22656">MLHPNKIKNRLIPLVGVTFLLFLTSCATTNVISNLQQEYSTPLFLEYHVLETEIVDLRENISDGELKIPSLFWNPNQSIKHTPIFTDNHHWAIANTISENVTGNGEKLKIKVTILESFKEFASTWKSLRDKGFARIQIDFLDPRSGRIISSSVASREICVGAIITTPQRGEEVYQLSFKAVTRMCLESIQKMLKDSSSTN</sequence>
<dbReference type="EMBL" id="CP012836">
    <property type="protein sequence ID" value="AMQ56284.1"/>
    <property type="molecule type" value="Genomic_DNA"/>
</dbReference>
<name>A0A142EMC9_9BACT</name>
<reference evidence="2" key="1">
    <citation type="submission" date="2015-09" db="EMBL/GenBank/DDBJ databases">
        <title>Complete sequence of Algoriphagus sp. M8-2.</title>
        <authorList>
            <person name="Shintani M."/>
        </authorList>
    </citation>
    <scope>NUCLEOTIDE SEQUENCE [LARGE SCALE GENOMIC DNA]</scope>
    <source>
        <strain evidence="2">M8-2</strain>
    </source>
</reference>
<evidence type="ECO:0000313" key="1">
    <source>
        <dbReference type="EMBL" id="AMQ56284.1"/>
    </source>
</evidence>
<dbReference type="AlphaFoldDB" id="A0A142EMC9"/>
<protein>
    <recommendedName>
        <fullName evidence="3">ABC-type transport auxiliary lipoprotein component domain-containing protein</fullName>
    </recommendedName>
</protein>
<dbReference type="KEGG" id="alm:AO498_07640"/>
<keyword evidence="2" id="KW-1185">Reference proteome</keyword>
<gene>
    <name evidence="1" type="ORF">AO498_07640</name>
</gene>
<proteinExistence type="predicted"/>
<organism evidence="1 2">
    <name type="scientific">Algoriphagus sanaruensis</name>
    <dbReference type="NCBI Taxonomy" id="1727163"/>
    <lineage>
        <taxon>Bacteria</taxon>
        <taxon>Pseudomonadati</taxon>
        <taxon>Bacteroidota</taxon>
        <taxon>Cytophagia</taxon>
        <taxon>Cytophagales</taxon>
        <taxon>Cyclobacteriaceae</taxon>
        <taxon>Algoriphagus</taxon>
    </lineage>
</organism>
<dbReference type="Proteomes" id="UP000073816">
    <property type="component" value="Chromosome"/>
</dbReference>
<reference evidence="1 2" key="2">
    <citation type="journal article" date="2016" name="Genome Announc.">
        <title>Complete Genome Sequence of Algoriphagus sp. Strain M8-2, Isolated from a Brackish Lake.</title>
        <authorList>
            <person name="Muraguchi Y."/>
            <person name="Kushimoto K."/>
            <person name="Ohtsubo Y."/>
            <person name="Suzuki T."/>
            <person name="Dohra H."/>
            <person name="Kimbara K."/>
            <person name="Shintani M."/>
        </authorList>
    </citation>
    <scope>NUCLEOTIDE SEQUENCE [LARGE SCALE GENOMIC DNA]</scope>
    <source>
        <strain evidence="1 2">M8-2</strain>
    </source>
</reference>
<dbReference type="RefSeq" id="WP_067545530.1">
    <property type="nucleotide sequence ID" value="NZ_CP012836.1"/>
</dbReference>
<dbReference type="PATRIC" id="fig|1727163.4.peg.1590"/>
<dbReference type="OrthoDB" id="981344at2"/>
<dbReference type="PROSITE" id="PS51257">
    <property type="entry name" value="PROKAR_LIPOPROTEIN"/>
    <property type="match status" value="1"/>
</dbReference>
<accession>A0A142EMC9</accession>